<dbReference type="OrthoDB" id="7735550at2759"/>
<dbReference type="Proteomes" id="UP000014760">
    <property type="component" value="Unassembled WGS sequence"/>
</dbReference>
<reference evidence="3" key="3">
    <citation type="submission" date="2015-06" db="UniProtKB">
        <authorList>
            <consortium name="EnsemblMetazoa"/>
        </authorList>
    </citation>
    <scope>IDENTIFICATION</scope>
</reference>
<evidence type="ECO:0000313" key="2">
    <source>
        <dbReference type="EMBL" id="ELT98374.1"/>
    </source>
</evidence>
<dbReference type="GO" id="GO:0005615">
    <property type="term" value="C:extracellular space"/>
    <property type="evidence" value="ECO:0007669"/>
    <property type="project" value="TreeGrafter"/>
</dbReference>
<reference evidence="2 4" key="2">
    <citation type="journal article" date="2013" name="Nature">
        <title>Insights into bilaterian evolution from three spiralian genomes.</title>
        <authorList>
            <person name="Simakov O."/>
            <person name="Marletaz F."/>
            <person name="Cho S.J."/>
            <person name="Edsinger-Gonzales E."/>
            <person name="Havlak P."/>
            <person name="Hellsten U."/>
            <person name="Kuo D.H."/>
            <person name="Larsson T."/>
            <person name="Lv J."/>
            <person name="Arendt D."/>
            <person name="Savage R."/>
            <person name="Osoegawa K."/>
            <person name="de Jong P."/>
            <person name="Grimwood J."/>
            <person name="Chapman J.A."/>
            <person name="Shapiro H."/>
            <person name="Aerts A."/>
            <person name="Otillar R.P."/>
            <person name="Terry A.Y."/>
            <person name="Boore J.L."/>
            <person name="Grigoriev I.V."/>
            <person name="Lindberg D.R."/>
            <person name="Seaver E.C."/>
            <person name="Weisblat D.A."/>
            <person name="Putnam N.H."/>
            <person name="Rokhsar D.S."/>
        </authorList>
    </citation>
    <scope>NUCLEOTIDE SEQUENCE</scope>
    <source>
        <strain evidence="2 4">I ESC-2004</strain>
    </source>
</reference>
<dbReference type="EnsemblMetazoa" id="CapteT46530">
    <property type="protein sequence ID" value="CapteP46530"/>
    <property type="gene ID" value="CapteG46530"/>
</dbReference>
<evidence type="ECO:0000313" key="4">
    <source>
        <dbReference type="Proteomes" id="UP000014760"/>
    </source>
</evidence>
<dbReference type="PANTHER" id="PTHR19143">
    <property type="entry name" value="FIBRINOGEN/TENASCIN/ANGIOPOEITIN"/>
    <property type="match status" value="1"/>
</dbReference>
<dbReference type="InterPro" id="IPR050373">
    <property type="entry name" value="Fibrinogen_C-term_domain"/>
</dbReference>
<dbReference type="STRING" id="283909.R7TXD9"/>
<dbReference type="EMBL" id="KB307982">
    <property type="protein sequence ID" value="ELT98374.1"/>
    <property type="molecule type" value="Genomic_DNA"/>
</dbReference>
<proteinExistence type="predicted"/>
<feature type="non-terminal residue" evidence="2">
    <location>
        <position position="177"/>
    </location>
</feature>
<dbReference type="CDD" id="cd00087">
    <property type="entry name" value="FReD"/>
    <property type="match status" value="1"/>
</dbReference>
<dbReference type="InterPro" id="IPR014716">
    <property type="entry name" value="Fibrinogen_a/b/g_C_1"/>
</dbReference>
<feature type="non-terminal residue" evidence="2">
    <location>
        <position position="1"/>
    </location>
</feature>
<dbReference type="PROSITE" id="PS51406">
    <property type="entry name" value="FIBRINOGEN_C_2"/>
    <property type="match status" value="1"/>
</dbReference>
<dbReference type="EMBL" id="AMQN01010487">
    <property type="status" value="NOT_ANNOTATED_CDS"/>
    <property type="molecule type" value="Genomic_DNA"/>
</dbReference>
<dbReference type="NCBIfam" id="NF040941">
    <property type="entry name" value="GGGWT_bact"/>
    <property type="match status" value="1"/>
</dbReference>
<feature type="domain" description="Fibrinogen C-terminal" evidence="1">
    <location>
        <begin position="1"/>
        <end position="177"/>
    </location>
</feature>
<dbReference type="Pfam" id="PF00147">
    <property type="entry name" value="Fibrinogen_C"/>
    <property type="match status" value="1"/>
</dbReference>
<dbReference type="SMART" id="SM00186">
    <property type="entry name" value="FBG"/>
    <property type="match status" value="1"/>
</dbReference>
<dbReference type="InterPro" id="IPR036056">
    <property type="entry name" value="Fibrinogen-like_C"/>
</dbReference>
<keyword evidence="4" id="KW-1185">Reference proteome</keyword>
<dbReference type="OMA" id="MSSHRED"/>
<evidence type="ECO:0000313" key="3">
    <source>
        <dbReference type="EnsemblMetazoa" id="CapteP46530"/>
    </source>
</evidence>
<evidence type="ECO:0000259" key="1">
    <source>
        <dbReference type="PROSITE" id="PS51406"/>
    </source>
</evidence>
<gene>
    <name evidence="2" type="ORF">CAPTEDRAFT_46530</name>
</gene>
<dbReference type="SUPFAM" id="SSF56496">
    <property type="entry name" value="Fibrinogen C-terminal domain-like"/>
    <property type="match status" value="1"/>
</dbReference>
<dbReference type="HOGENOM" id="CLU_038628_6_2_1"/>
<name>R7TXD9_CAPTE</name>
<reference evidence="4" key="1">
    <citation type="submission" date="2012-12" db="EMBL/GenBank/DDBJ databases">
        <authorList>
            <person name="Hellsten U."/>
            <person name="Grimwood J."/>
            <person name="Chapman J.A."/>
            <person name="Shapiro H."/>
            <person name="Aerts A."/>
            <person name="Otillar R.P."/>
            <person name="Terry A.Y."/>
            <person name="Boore J.L."/>
            <person name="Simakov O."/>
            <person name="Marletaz F."/>
            <person name="Cho S.-J."/>
            <person name="Edsinger-Gonzales E."/>
            <person name="Havlak P."/>
            <person name="Kuo D.-H."/>
            <person name="Larsson T."/>
            <person name="Lv J."/>
            <person name="Arendt D."/>
            <person name="Savage R."/>
            <person name="Osoegawa K."/>
            <person name="de Jong P."/>
            <person name="Lindberg D.R."/>
            <person name="Seaver E.C."/>
            <person name="Weisblat D.A."/>
            <person name="Putnam N.H."/>
            <person name="Grigoriev I.V."/>
            <person name="Rokhsar D.S."/>
        </authorList>
    </citation>
    <scope>NUCLEOTIDE SEQUENCE</scope>
    <source>
        <strain evidence="4">I ESC-2004</strain>
    </source>
</reference>
<dbReference type="PANTHER" id="PTHR19143:SF458">
    <property type="entry name" value="FIBRINOGEN C-TERMINAL DOMAIN-CONTAINING PROTEIN-RELATED"/>
    <property type="match status" value="1"/>
</dbReference>
<accession>R7TXD9</accession>
<sequence length="177" mass="19629">RDCLDLMNGGFAESGVYFISVHGIANAVPVYCDMDTAGGGWLVVQKRRDGSVNFNRTWAEYANGFGDPSGENWQGNRFIHLLSSSKPHELRVELYYKDSGWKFASYKTFSVASERDNFRLEVGTFSGDISDALAFHDGSPFSAHNKDLDAALINCAQSFGGGWWFANCGRCHLNTVY</sequence>
<dbReference type="AlphaFoldDB" id="R7TXD9"/>
<dbReference type="InterPro" id="IPR002181">
    <property type="entry name" value="Fibrinogen_a/b/g_C_dom"/>
</dbReference>
<dbReference type="Gene3D" id="3.90.215.10">
    <property type="entry name" value="Gamma Fibrinogen, chain A, domain 1"/>
    <property type="match status" value="1"/>
</dbReference>
<organism evidence="2">
    <name type="scientific">Capitella teleta</name>
    <name type="common">Polychaete worm</name>
    <dbReference type="NCBI Taxonomy" id="283909"/>
    <lineage>
        <taxon>Eukaryota</taxon>
        <taxon>Metazoa</taxon>
        <taxon>Spiralia</taxon>
        <taxon>Lophotrochozoa</taxon>
        <taxon>Annelida</taxon>
        <taxon>Polychaeta</taxon>
        <taxon>Sedentaria</taxon>
        <taxon>Scolecida</taxon>
        <taxon>Capitellidae</taxon>
        <taxon>Capitella</taxon>
    </lineage>
</organism>
<protein>
    <recommendedName>
        <fullName evidence="1">Fibrinogen C-terminal domain-containing protein</fullName>
    </recommendedName>
</protein>